<dbReference type="PROSITE" id="PS51257">
    <property type="entry name" value="PROKAR_LIPOPROTEIN"/>
    <property type="match status" value="1"/>
</dbReference>
<organism evidence="1 2">
    <name type="scientific">Capnocytophaga felis</name>
    <dbReference type="NCBI Taxonomy" id="2267611"/>
    <lineage>
        <taxon>Bacteria</taxon>
        <taxon>Pseudomonadati</taxon>
        <taxon>Bacteroidota</taxon>
        <taxon>Flavobacteriia</taxon>
        <taxon>Flavobacteriales</taxon>
        <taxon>Flavobacteriaceae</taxon>
        <taxon>Capnocytophaga</taxon>
    </lineage>
</organism>
<keyword evidence="2" id="KW-1185">Reference proteome</keyword>
<gene>
    <name evidence="1" type="ORF">RCZ01_13520</name>
</gene>
<dbReference type="EMBL" id="BLBC01000008">
    <property type="protein sequence ID" value="GET46050.1"/>
    <property type="molecule type" value="Genomic_DNA"/>
</dbReference>
<accession>A0A5M4B9H7</accession>
<protein>
    <recommendedName>
        <fullName evidence="3">Lipoprotein</fullName>
    </recommendedName>
</protein>
<evidence type="ECO:0000313" key="1">
    <source>
        <dbReference type="EMBL" id="GET46050.1"/>
    </source>
</evidence>
<evidence type="ECO:0008006" key="3">
    <source>
        <dbReference type="Google" id="ProtNLM"/>
    </source>
</evidence>
<dbReference type="RefSeq" id="WP_155284695.1">
    <property type="nucleotide sequence ID" value="NZ_BLBC01000008.1"/>
</dbReference>
<name>A0A5M4B9H7_9FLAO</name>
<proteinExistence type="predicted"/>
<dbReference type="Proteomes" id="UP000398217">
    <property type="component" value="Unassembled WGS sequence"/>
</dbReference>
<evidence type="ECO:0000313" key="2">
    <source>
        <dbReference type="Proteomes" id="UP000398217"/>
    </source>
</evidence>
<dbReference type="AlphaFoldDB" id="A0A5M4B9H7"/>
<dbReference type="OrthoDB" id="1448085at2"/>
<sequence>MRKISFLIGIILTLGISSCAREDNVYMPESVDGEFTFYKSSDLEESTSFVFSPKNKNIRVKFEAFIKDDILHSTLFFRDNSSSWNKLSNFKSKIRNDDFIESIYSDVKIEGNSIKKNLDYEKIRNIDNILDAIPEKLFEEVSREEYYKESTLSLFYHLSSIKSAKRSFENKTNDCNCSFYANSFDEKSPFFCEEDKPINATSALILIKDLSESKRFAGKKFDADKTLNYLEHNKNRYLPASKIDRLVKDEFILFLDSKLTRKELQSILPKNSLNNLKTMRFQTVANSKNDRKFPYDPFCLLLGVWEGSDCGCCSNYRGPCFWCSPACLLHDVSCVNCDWWCGWKCVPGPC</sequence>
<reference evidence="2" key="1">
    <citation type="journal article" date="2020" name="Int. J. Syst. Evol. Microbiol.">
        <title>Capnocytophaga felis sp. nov. isolated from the feline oral cavity.</title>
        <authorList>
            <person name="Suzuki M."/>
            <person name="Umeda K."/>
            <person name="Kimura M."/>
            <person name="Imaoka K."/>
            <person name="Morikawa S."/>
            <person name="Maeda K."/>
        </authorList>
    </citation>
    <scope>NUCLEOTIDE SEQUENCE [LARGE SCALE GENOMIC DNA]</scope>
    <source>
        <strain evidence="2">KC07070</strain>
    </source>
</reference>
<comment type="caution">
    <text evidence="1">The sequence shown here is derived from an EMBL/GenBank/DDBJ whole genome shotgun (WGS) entry which is preliminary data.</text>
</comment>